<dbReference type="PANTHER" id="PTHR43585">
    <property type="entry name" value="FUMIPYRROLE BIOSYNTHESIS PROTEIN C"/>
    <property type="match status" value="1"/>
</dbReference>
<dbReference type="InterPro" id="IPR013815">
    <property type="entry name" value="ATP_grasp_subdomain_1"/>
</dbReference>
<dbReference type="AlphaFoldDB" id="A0A098E6G5"/>
<dbReference type="InterPro" id="IPR011761">
    <property type="entry name" value="ATP-grasp"/>
</dbReference>
<evidence type="ECO:0000256" key="1">
    <source>
        <dbReference type="ARBA" id="ARBA00022598"/>
    </source>
</evidence>
<keyword evidence="3" id="KW-0067">ATP-binding</keyword>
<dbReference type="SUPFAM" id="SSF56059">
    <property type="entry name" value="Glutathione synthetase ATP-binding domain-like"/>
    <property type="match status" value="1"/>
</dbReference>
<gene>
    <name evidence="5" type="ORF">MSIBF_A10006</name>
</gene>
<dbReference type="InterPro" id="IPR005479">
    <property type="entry name" value="CPAse_ATP-bd"/>
</dbReference>
<dbReference type="Pfam" id="PF21360">
    <property type="entry name" value="PylC-like_N"/>
    <property type="match status" value="1"/>
</dbReference>
<dbReference type="PROSITE" id="PS50975">
    <property type="entry name" value="ATP_GRASP"/>
    <property type="match status" value="1"/>
</dbReference>
<keyword evidence="1" id="KW-0436">Ligase</keyword>
<dbReference type="Gene3D" id="3.40.50.20">
    <property type="match status" value="1"/>
</dbReference>
<dbReference type="Pfam" id="PF15632">
    <property type="entry name" value="ATPgrasp_Ter"/>
    <property type="match status" value="1"/>
</dbReference>
<dbReference type="Gene3D" id="3.30.1490.20">
    <property type="entry name" value="ATP-grasp fold, A domain"/>
    <property type="match status" value="1"/>
</dbReference>
<sequence>MDSIKVLVTGAGAPGISGVIYSIKKNYDKRKVEIIGTDTNPDAIGRYICDKFYCISSPDKENFIQEILSICEKENIRVVMPLVTKELFAFSKFKKEFEKRNISVLVSDYEAIIVSNNKFEVLKRCEKIGIPVPKYFKVNNIEDMFKYARELGYLMKKIVIKPTISNGMRGFRIIEENKDLKKSFYEEKPTGVYTTLDEITRILGDTFPDLILTEYLPGKEYSVDVFRWKEHITVIPRTRDLIRSGITFNGTIEKNDKIIEFSKKLSEDLNLEYAAGFQFKLDENGVPKIIECNPRVQGTMVLSTFGGANIIYTSIKTALNEEIPNFNVKWGTRIMRYWGGLGILNNNAIDSISLE</sequence>
<evidence type="ECO:0000256" key="3">
    <source>
        <dbReference type="ARBA" id="ARBA00022840"/>
    </source>
</evidence>
<dbReference type="EMBL" id="CCXY01000001">
    <property type="protein sequence ID" value="CEG11021.1"/>
    <property type="molecule type" value="Genomic_DNA"/>
</dbReference>
<evidence type="ECO:0000259" key="4">
    <source>
        <dbReference type="PROSITE" id="PS50975"/>
    </source>
</evidence>
<dbReference type="GO" id="GO:0016874">
    <property type="term" value="F:ligase activity"/>
    <property type="evidence" value="ECO:0007669"/>
    <property type="project" value="UniProtKB-KW"/>
</dbReference>
<dbReference type="GO" id="GO:0046872">
    <property type="term" value="F:metal ion binding"/>
    <property type="evidence" value="ECO:0007669"/>
    <property type="project" value="InterPro"/>
</dbReference>
<protein>
    <recommendedName>
        <fullName evidence="4">ATP-grasp domain-containing protein</fullName>
    </recommendedName>
</protein>
<evidence type="ECO:0000256" key="2">
    <source>
        <dbReference type="ARBA" id="ARBA00022741"/>
    </source>
</evidence>
<proteinExistence type="predicted"/>
<dbReference type="Gene3D" id="3.30.470.20">
    <property type="entry name" value="ATP-grasp fold, B domain"/>
    <property type="match status" value="1"/>
</dbReference>
<dbReference type="GO" id="GO:0005524">
    <property type="term" value="F:ATP binding"/>
    <property type="evidence" value="ECO:0007669"/>
    <property type="project" value="UniProtKB-KW"/>
</dbReference>
<accession>A0A098E6G5</accession>
<dbReference type="PROSITE" id="PS00867">
    <property type="entry name" value="CPSASE_2"/>
    <property type="match status" value="1"/>
</dbReference>
<dbReference type="PANTHER" id="PTHR43585:SF2">
    <property type="entry name" value="ATP-GRASP ENZYME FSQD"/>
    <property type="match status" value="1"/>
</dbReference>
<dbReference type="InterPro" id="IPR052032">
    <property type="entry name" value="ATP-dep_AA_Ligase"/>
</dbReference>
<name>A0A098E6G5_9ZZZZ</name>
<reference evidence="5" key="1">
    <citation type="submission" date="2014-09" db="EMBL/GenBank/DDBJ databases">
        <authorList>
            <person name="Probst J Alexander"/>
        </authorList>
    </citation>
    <scope>NUCLEOTIDE SEQUENCE</scope>
</reference>
<organism evidence="5">
    <name type="scientific">groundwater metagenome</name>
    <dbReference type="NCBI Taxonomy" id="717931"/>
    <lineage>
        <taxon>unclassified sequences</taxon>
        <taxon>metagenomes</taxon>
        <taxon>ecological metagenomes</taxon>
    </lineage>
</organism>
<keyword evidence="2" id="KW-0547">Nucleotide-binding</keyword>
<evidence type="ECO:0000313" key="5">
    <source>
        <dbReference type="EMBL" id="CEG11021.1"/>
    </source>
</evidence>
<dbReference type="InterPro" id="IPR048764">
    <property type="entry name" value="PylC_N"/>
</dbReference>
<feature type="domain" description="ATP-grasp" evidence="4">
    <location>
        <begin position="122"/>
        <end position="319"/>
    </location>
</feature>